<protein>
    <submittedName>
        <fullName evidence="2">Chemosensory protein 24/26c</fullName>
    </submittedName>
</protein>
<evidence type="ECO:0000256" key="1">
    <source>
        <dbReference type="SAM" id="SignalP"/>
    </source>
</evidence>
<reference evidence="2" key="2">
    <citation type="submission" date="2023-01" db="EMBL/GenBank/DDBJ databases">
        <authorList>
            <person name="Briscoe A.D."/>
        </authorList>
    </citation>
    <scope>NUCLEOTIDE SEQUENCE</scope>
</reference>
<dbReference type="EMBL" id="OQ236514">
    <property type="protein sequence ID" value="WIW78359.1"/>
    <property type="molecule type" value="mRNA"/>
</dbReference>
<dbReference type="SUPFAM" id="SSF100910">
    <property type="entry name" value="Chemosensory protein Csp2"/>
    <property type="match status" value="1"/>
</dbReference>
<dbReference type="InterPro" id="IPR005055">
    <property type="entry name" value="A10/PebIII"/>
</dbReference>
<sequence>MASKLIVLLCCFMATVLAVEKYSDEFDNVDIQEILDNKKLLRSYANCILDKGRCTPDGKELKEHLQDALETGCEKCTNIQDKETKRVIKHLVKQELEIWKELTDRFDPKGIWRKKYEEQARAEGIIIPQD</sequence>
<feature type="chain" id="PRO_5041384817" evidence="1">
    <location>
        <begin position="19"/>
        <end position="130"/>
    </location>
</feature>
<accession>A0AA49FPC7</accession>
<dbReference type="PANTHER" id="PTHR11257">
    <property type="entry name" value="CHEMOSENSORY PROTEIN-RELATED"/>
    <property type="match status" value="1"/>
</dbReference>
<dbReference type="Pfam" id="PF03392">
    <property type="entry name" value="OS-D"/>
    <property type="match status" value="1"/>
</dbReference>
<keyword evidence="1" id="KW-0732">Signal</keyword>
<organism evidence="2">
    <name type="scientific">Heliconius charithonia</name>
    <name type="common">Zebra longwing butterfly</name>
    <dbReference type="NCBI Taxonomy" id="33434"/>
    <lineage>
        <taxon>Eukaryota</taxon>
        <taxon>Metazoa</taxon>
        <taxon>Ecdysozoa</taxon>
        <taxon>Arthropoda</taxon>
        <taxon>Hexapoda</taxon>
        <taxon>Insecta</taxon>
        <taxon>Pterygota</taxon>
        <taxon>Neoptera</taxon>
        <taxon>Endopterygota</taxon>
        <taxon>Lepidoptera</taxon>
        <taxon>Glossata</taxon>
        <taxon>Ditrysia</taxon>
        <taxon>Papilionoidea</taxon>
        <taxon>Nymphalidae</taxon>
        <taxon>Heliconiinae</taxon>
        <taxon>Heliconiini</taxon>
        <taxon>Heliconius</taxon>
    </lineage>
</organism>
<dbReference type="AlphaFoldDB" id="A0AA49FPC7"/>
<reference evidence="2" key="1">
    <citation type="journal article" date="2023" name="Proc. Natl. Acad. Sci. U.S.A.">
        <title>Sex-linked gene traffic underlies the acquisition of sexually dimorphic UV color vision in Heliconius butterflies.</title>
        <authorList>
            <person name="Chakraborty M."/>
            <person name="Lara A.G."/>
            <person name="Dang A."/>
            <person name="McCulloch K.J."/>
            <person name="Rainbow D."/>
            <person name="Carter D."/>
            <person name="Ngo L.T."/>
            <person name="Solares E."/>
            <person name="Said I."/>
            <person name="Corbett-Detig R.B."/>
            <person name="Gilbert L.E."/>
            <person name="Emerson J.J."/>
            <person name="Briscoe A.D."/>
        </authorList>
    </citation>
    <scope>NUCLEOTIDE SEQUENCE</scope>
</reference>
<evidence type="ECO:0000313" key="2">
    <source>
        <dbReference type="EMBL" id="WIW78359.1"/>
    </source>
</evidence>
<feature type="signal peptide" evidence="1">
    <location>
        <begin position="1"/>
        <end position="18"/>
    </location>
</feature>
<proteinExistence type="evidence at transcript level"/>
<name>A0AA49FPC7_HELCH</name>
<dbReference type="InterPro" id="IPR036682">
    <property type="entry name" value="OS_D_A10/PebIII_sf"/>
</dbReference>
<gene>
    <name evidence="2" type="primary">CSP24/26c</name>
</gene>
<dbReference type="PANTHER" id="PTHR11257:SF12">
    <property type="entry name" value="EJACULATORY BULB-SPECIFIC PROTEIN 3-RELATED"/>
    <property type="match status" value="1"/>
</dbReference>
<dbReference type="Gene3D" id="1.10.2080.10">
    <property type="entry name" value="Insect odorant-binding protein A10/Ejaculatory bulb-specific protein 3"/>
    <property type="match status" value="1"/>
</dbReference>